<dbReference type="GO" id="GO:0005886">
    <property type="term" value="C:plasma membrane"/>
    <property type="evidence" value="ECO:0007669"/>
    <property type="project" value="TreeGrafter"/>
</dbReference>
<dbReference type="GO" id="GO:0036376">
    <property type="term" value="P:sodium ion export across plasma membrane"/>
    <property type="evidence" value="ECO:0007669"/>
    <property type="project" value="InterPro"/>
</dbReference>
<accession>A0A154BWV8</accession>
<feature type="transmembrane region" description="Helical" evidence="9">
    <location>
        <begin position="450"/>
        <end position="471"/>
    </location>
</feature>
<feature type="transmembrane region" description="Helical" evidence="9">
    <location>
        <begin position="6"/>
        <end position="24"/>
    </location>
</feature>
<dbReference type="GO" id="GO:0015081">
    <property type="term" value="F:sodium ion transmembrane transporter activity"/>
    <property type="evidence" value="ECO:0007669"/>
    <property type="project" value="InterPro"/>
</dbReference>
<evidence type="ECO:0000256" key="3">
    <source>
        <dbReference type="ARBA" id="ARBA00022448"/>
    </source>
</evidence>
<dbReference type="InterPro" id="IPR001734">
    <property type="entry name" value="Na/solute_symporter"/>
</dbReference>
<dbReference type="InterPro" id="IPR018212">
    <property type="entry name" value="Na/solute_symporter_CS"/>
</dbReference>
<dbReference type="EMBL" id="LSGP01000001">
    <property type="protein sequence ID" value="KYZ78280.1"/>
    <property type="molecule type" value="Genomic_DNA"/>
</dbReference>
<dbReference type="Proteomes" id="UP000076268">
    <property type="component" value="Unassembled WGS sequence"/>
</dbReference>
<feature type="transmembrane region" description="Helical" evidence="9">
    <location>
        <begin position="274"/>
        <end position="300"/>
    </location>
</feature>
<dbReference type="PROSITE" id="PS00456">
    <property type="entry name" value="NA_SOLUT_SYMP_1"/>
    <property type="match status" value="1"/>
</dbReference>
<feature type="transmembrane region" description="Helical" evidence="9">
    <location>
        <begin position="320"/>
        <end position="345"/>
    </location>
</feature>
<feature type="transmembrane region" description="Helical" evidence="9">
    <location>
        <begin position="158"/>
        <end position="180"/>
    </location>
</feature>
<dbReference type="PANTHER" id="PTHR48086:SF4">
    <property type="entry name" value="SODIUM_PANTOTHENATE SYMPORTER"/>
    <property type="match status" value="1"/>
</dbReference>
<feature type="transmembrane region" description="Helical" evidence="9">
    <location>
        <begin position="366"/>
        <end position="387"/>
    </location>
</feature>
<feature type="transmembrane region" description="Helical" evidence="9">
    <location>
        <begin position="424"/>
        <end position="444"/>
    </location>
</feature>
<keyword evidence="4" id="KW-1003">Cell membrane</keyword>
<evidence type="ECO:0000256" key="1">
    <source>
        <dbReference type="ARBA" id="ARBA00004141"/>
    </source>
</evidence>
<feature type="transmembrane region" description="Helical" evidence="9">
    <location>
        <begin position="45"/>
        <end position="66"/>
    </location>
</feature>
<keyword evidence="6 9" id="KW-1133">Transmembrane helix</keyword>
<reference evidence="10 11" key="1">
    <citation type="submission" date="2016-02" db="EMBL/GenBank/DDBJ databases">
        <title>Anaerosporomusa subterraneum gen. nov., sp. nov., a spore-forming obligate anaerobe isolated from saprolite.</title>
        <authorList>
            <person name="Choi J.K."/>
            <person name="Shah M."/>
            <person name="Yee N."/>
        </authorList>
    </citation>
    <scope>NUCLEOTIDE SEQUENCE [LARGE SCALE GENOMIC DNA]</scope>
    <source>
        <strain evidence="10 11">RU4</strain>
    </source>
</reference>
<evidence type="ECO:0000313" key="11">
    <source>
        <dbReference type="Proteomes" id="UP000076268"/>
    </source>
</evidence>
<feature type="transmembrane region" description="Helical" evidence="9">
    <location>
        <begin position="192"/>
        <end position="210"/>
    </location>
</feature>
<dbReference type="OrthoDB" id="9810181at2"/>
<feature type="transmembrane region" description="Helical" evidence="9">
    <location>
        <begin position="393"/>
        <end position="417"/>
    </location>
</feature>
<comment type="subcellular location">
    <subcellularLocation>
        <location evidence="1">Membrane</location>
        <topology evidence="1">Multi-pass membrane protein</topology>
    </subcellularLocation>
</comment>
<dbReference type="PANTHER" id="PTHR48086">
    <property type="entry name" value="SODIUM/PROLINE SYMPORTER-RELATED"/>
    <property type="match status" value="1"/>
</dbReference>
<dbReference type="NCBIfam" id="TIGR02119">
    <property type="entry name" value="panF"/>
    <property type="match status" value="1"/>
</dbReference>
<dbReference type="CDD" id="cd10327">
    <property type="entry name" value="SLC5sbd_PanF"/>
    <property type="match status" value="1"/>
</dbReference>
<feature type="transmembrane region" description="Helical" evidence="9">
    <location>
        <begin position="230"/>
        <end position="253"/>
    </location>
</feature>
<keyword evidence="11" id="KW-1185">Reference proteome</keyword>
<dbReference type="RefSeq" id="WP_066237211.1">
    <property type="nucleotide sequence ID" value="NZ_LSGP01000001.1"/>
</dbReference>
<comment type="caution">
    <text evidence="10">The sequence shown here is derived from an EMBL/GenBank/DDBJ whole genome shotgun (WGS) entry which is preliminary data.</text>
</comment>
<dbReference type="GO" id="GO:0015233">
    <property type="term" value="F:pantothenate transmembrane transporter activity"/>
    <property type="evidence" value="ECO:0007669"/>
    <property type="project" value="InterPro"/>
</dbReference>
<dbReference type="STRING" id="1794912.AXX12_01700"/>
<evidence type="ECO:0000256" key="8">
    <source>
        <dbReference type="RuleBase" id="RU362091"/>
    </source>
</evidence>
<keyword evidence="5 9" id="KW-0812">Transmembrane</keyword>
<dbReference type="InterPro" id="IPR050277">
    <property type="entry name" value="Sodium:Solute_Symporter"/>
</dbReference>
<dbReference type="Gene3D" id="1.20.1730.10">
    <property type="entry name" value="Sodium/glucose cotransporter"/>
    <property type="match status" value="1"/>
</dbReference>
<evidence type="ECO:0000256" key="2">
    <source>
        <dbReference type="ARBA" id="ARBA00006434"/>
    </source>
</evidence>
<comment type="similarity">
    <text evidence="2 8">Belongs to the sodium:solute symporter (SSF) (TC 2.A.21) family.</text>
</comment>
<name>A0A154BWV8_ANASB</name>
<feature type="transmembrane region" description="Helical" evidence="9">
    <location>
        <begin position="72"/>
        <end position="96"/>
    </location>
</feature>
<dbReference type="AlphaFoldDB" id="A0A154BWV8"/>
<dbReference type="PROSITE" id="PS50283">
    <property type="entry name" value="NA_SOLUT_SYMP_3"/>
    <property type="match status" value="1"/>
</dbReference>
<keyword evidence="7 9" id="KW-0472">Membrane</keyword>
<evidence type="ECO:0000256" key="4">
    <source>
        <dbReference type="ARBA" id="ARBA00022475"/>
    </source>
</evidence>
<evidence type="ECO:0000313" key="10">
    <source>
        <dbReference type="EMBL" id="KYZ78280.1"/>
    </source>
</evidence>
<sequence>MQWEIIIVMFVYLAAMFLIGVWSARETVKAKGGFIEQYFLGGRGMGGFILAMTLTTTYISAGSFIAGPGMAYSMGLGWVLLSMSQLPVGYLVLGVLGKRFAIVARKIHAVTIIDFLKERYQSKTVVILSAIGILLFFLAAISVQFIGGARLFESMTGLPYQTALFVFAGVVIGYVTIGGFRAVVLTDTAQGIVMFVGTVILIAGVFMYGGGVRPIMDKLMAINPDLITPYGVKSFITVPWIVSFWILVGFGVIGLPQVAVRGMAYKSSKAMHNAIIIGTIFTGFLMLGMHLVGAVGQAILPNIKVADTVIPEITKTTLNPWLAGIFLTAPLAAIMSTVSSQLLVLSSTICKDLYINYINPNPNEAFVRKLSFFITALAGLTVFLLSYNPPDFLVWLNLFALAGMETVFLWPTLLGLYWKRANDAGAISSILVGVSSYLYCHYYWSRPFGAHTIILPLILALVVFIVVSLMTRPPRPETIRKFWG</sequence>
<dbReference type="InterPro" id="IPR038377">
    <property type="entry name" value="Na/Glc_symporter_sf"/>
</dbReference>
<evidence type="ECO:0000256" key="5">
    <source>
        <dbReference type="ARBA" id="ARBA00022692"/>
    </source>
</evidence>
<evidence type="ECO:0000256" key="7">
    <source>
        <dbReference type="ARBA" id="ARBA00023136"/>
    </source>
</evidence>
<gene>
    <name evidence="10" type="primary">panF</name>
    <name evidence="10" type="ORF">AXX12_01700</name>
</gene>
<protein>
    <submittedName>
        <fullName evidence="10">Sodium/pantothenate symporter</fullName>
    </submittedName>
</protein>
<organism evidence="10 11">
    <name type="scientific">Anaerosporomusa subterranea</name>
    <dbReference type="NCBI Taxonomy" id="1794912"/>
    <lineage>
        <taxon>Bacteria</taxon>
        <taxon>Bacillati</taxon>
        <taxon>Bacillota</taxon>
        <taxon>Negativicutes</taxon>
        <taxon>Acetonemataceae</taxon>
        <taxon>Anaerosporomusa</taxon>
    </lineage>
</organism>
<evidence type="ECO:0000256" key="9">
    <source>
        <dbReference type="SAM" id="Phobius"/>
    </source>
</evidence>
<feature type="transmembrane region" description="Helical" evidence="9">
    <location>
        <begin position="125"/>
        <end position="146"/>
    </location>
</feature>
<keyword evidence="3" id="KW-0813">Transport</keyword>
<dbReference type="Pfam" id="PF00474">
    <property type="entry name" value="SSF"/>
    <property type="match status" value="1"/>
</dbReference>
<proteinExistence type="inferred from homology"/>
<evidence type="ECO:0000256" key="6">
    <source>
        <dbReference type="ARBA" id="ARBA00022989"/>
    </source>
</evidence>
<dbReference type="NCBIfam" id="TIGR00813">
    <property type="entry name" value="sss"/>
    <property type="match status" value="1"/>
</dbReference>
<dbReference type="InterPro" id="IPR011849">
    <property type="entry name" value="Na/pantothenate_symporter"/>
</dbReference>